<protein>
    <submittedName>
        <fullName evidence="2">Uncharacterized protein</fullName>
    </submittedName>
</protein>
<evidence type="ECO:0000256" key="1">
    <source>
        <dbReference type="SAM" id="MobiDB-lite"/>
    </source>
</evidence>
<organism evidence="2 3">
    <name type="scientific">Xenotaenia resolanae</name>
    <dbReference type="NCBI Taxonomy" id="208358"/>
    <lineage>
        <taxon>Eukaryota</taxon>
        <taxon>Metazoa</taxon>
        <taxon>Chordata</taxon>
        <taxon>Craniata</taxon>
        <taxon>Vertebrata</taxon>
        <taxon>Euteleostomi</taxon>
        <taxon>Actinopterygii</taxon>
        <taxon>Neopterygii</taxon>
        <taxon>Teleostei</taxon>
        <taxon>Neoteleostei</taxon>
        <taxon>Acanthomorphata</taxon>
        <taxon>Ovalentaria</taxon>
        <taxon>Atherinomorphae</taxon>
        <taxon>Cyprinodontiformes</taxon>
        <taxon>Goodeidae</taxon>
        <taxon>Xenotaenia</taxon>
    </lineage>
</organism>
<evidence type="ECO:0000313" key="2">
    <source>
        <dbReference type="EMBL" id="MEQ2264477.1"/>
    </source>
</evidence>
<proteinExistence type="predicted"/>
<name>A0ABV0W6A5_9TELE</name>
<comment type="caution">
    <text evidence="2">The sequence shown here is derived from an EMBL/GenBank/DDBJ whole genome shotgun (WGS) entry which is preliminary data.</text>
</comment>
<gene>
    <name evidence="2" type="ORF">XENORESO_009156</name>
</gene>
<reference evidence="2 3" key="1">
    <citation type="submission" date="2021-06" db="EMBL/GenBank/DDBJ databases">
        <authorList>
            <person name="Palmer J.M."/>
        </authorList>
    </citation>
    <scope>NUCLEOTIDE SEQUENCE [LARGE SCALE GENOMIC DNA]</scope>
    <source>
        <strain evidence="2 3">XR_2019</strain>
        <tissue evidence="2">Muscle</tissue>
    </source>
</reference>
<evidence type="ECO:0000313" key="3">
    <source>
        <dbReference type="Proteomes" id="UP001444071"/>
    </source>
</evidence>
<sequence length="108" mass="11766">MVVVIVPSGNFFFTKTEQKKVDLVSHPRTNIKQYIQVSGCYHKGGGGELFPVAQLFSAKTKQGLSSPKRCHELCLLSSQLCSTSRENHGTEGRAAMGKGDNSSPQRDP</sequence>
<dbReference type="Proteomes" id="UP001444071">
    <property type="component" value="Unassembled WGS sequence"/>
</dbReference>
<accession>A0ABV0W6A5</accession>
<feature type="region of interest" description="Disordered" evidence="1">
    <location>
        <begin position="84"/>
        <end position="108"/>
    </location>
</feature>
<dbReference type="EMBL" id="JAHRIM010030317">
    <property type="protein sequence ID" value="MEQ2264477.1"/>
    <property type="molecule type" value="Genomic_DNA"/>
</dbReference>
<keyword evidence="3" id="KW-1185">Reference proteome</keyword>